<evidence type="ECO:0000259" key="3">
    <source>
        <dbReference type="PROSITE" id="PS50043"/>
    </source>
</evidence>
<dbReference type="SUPFAM" id="SSF46894">
    <property type="entry name" value="C-terminal effector domain of the bipartite response regulators"/>
    <property type="match status" value="1"/>
</dbReference>
<keyword evidence="5" id="KW-1185">Reference proteome</keyword>
<organism evidence="4 5">
    <name type="scientific">Streptomyces caatingaensis</name>
    <dbReference type="NCBI Taxonomy" id="1678637"/>
    <lineage>
        <taxon>Bacteria</taxon>
        <taxon>Bacillati</taxon>
        <taxon>Actinomycetota</taxon>
        <taxon>Actinomycetes</taxon>
        <taxon>Kitasatosporales</taxon>
        <taxon>Streptomycetaceae</taxon>
        <taxon>Streptomyces</taxon>
    </lineage>
</organism>
<evidence type="ECO:0000313" key="5">
    <source>
        <dbReference type="Proteomes" id="UP000037288"/>
    </source>
</evidence>
<feature type="region of interest" description="Disordered" evidence="2">
    <location>
        <begin position="752"/>
        <end position="771"/>
    </location>
</feature>
<proteinExistence type="predicted"/>
<dbReference type="GO" id="GO:0006355">
    <property type="term" value="P:regulation of DNA-templated transcription"/>
    <property type="evidence" value="ECO:0007669"/>
    <property type="project" value="InterPro"/>
</dbReference>
<dbReference type="SUPFAM" id="SSF52540">
    <property type="entry name" value="P-loop containing nucleoside triphosphate hydrolases"/>
    <property type="match status" value="1"/>
</dbReference>
<dbReference type="Gene3D" id="3.40.50.300">
    <property type="entry name" value="P-loop containing nucleotide triphosphate hydrolases"/>
    <property type="match status" value="1"/>
</dbReference>
<protein>
    <recommendedName>
        <fullName evidence="3">HTH luxR-type domain-containing protein</fullName>
    </recommendedName>
</protein>
<dbReference type="GO" id="GO:0003677">
    <property type="term" value="F:DNA binding"/>
    <property type="evidence" value="ECO:0007669"/>
    <property type="project" value="UniProtKB-KW"/>
</dbReference>
<gene>
    <name evidence="4" type="ORF">AC230_11330</name>
</gene>
<dbReference type="PRINTS" id="PR00038">
    <property type="entry name" value="HTHLUXR"/>
</dbReference>
<feature type="domain" description="HTH luxR-type" evidence="3">
    <location>
        <begin position="768"/>
        <end position="831"/>
    </location>
</feature>
<dbReference type="STRING" id="1678637.AC230_11330"/>
<sequence length="831" mass="86967">MGAEAAAGGFLAAVRDAELAETVRRLRAGTGVLLVGDVGSGKSTLLRAALERLRRDGARVLRLEDLPAEPGERAVVAADDIHLAGPAALAALRRPVRDGHAVVLAAAPAGASLPPDVRRLVLHDALRPLEIGPFDRTGVARVLAARYGGPVPVGTADRFWELSRGNALILRHLMDCAPDGGAGPPYAWVPPDRHGPGDAPDGRLTELARLLLGDLTDDERELVRMLALAGPLGAGLPVVDELGPAAEALAERGVVTVERSGARLSLRLTRPLCEAVIRASMPELTARRLRLRLADAIAATGARRRGDRARATALRMDAGRSPGSAEVRDAALDALRDHDFGLAERLCATVYSFEMAPAPDIALLLGRALAGQRRYQEAEALFAGAWRGGADAACAAALLRARFLNLALGLHRPADAAALAAEAEYRAPSGGRPDSMELRLLTGLFTDRLAAAVPDGRRSAAPAALVRHVLGDGEGALALLRACPSGLCPWDEDGRLDHAVITARVALHTEGAPAAAAVLERLRAEDGGPRHRLHTALLGAELHRWAGRTAEAALLLREAAARRGPADWLTTDSWRLAQLAAVLAESGETDEALAVLDEAQAAEDAALPVPWIADAVALECASVLARAGDRAAAERRALAVAERAGAAGRIRQRIAALHLAARVGAAGRAAAALPAPGRDPSGTAAVRARHVRALADGDGDALDAVSADFAALGALPWAAEAAARAAAVHRAAGRQARCRESADTARRLLPPGGAVLPDWAGGERDEDVPRPRARLTSREREVVSLAVARLSNQEIAGRLVLSVRTVENHLYRAYGKLGVTTRTELARRLGR</sequence>
<dbReference type="Proteomes" id="UP000037288">
    <property type="component" value="Unassembled WGS sequence"/>
</dbReference>
<dbReference type="PROSITE" id="PS50043">
    <property type="entry name" value="HTH_LUXR_2"/>
    <property type="match status" value="1"/>
</dbReference>
<feature type="compositionally biased region" description="Basic and acidic residues" evidence="2">
    <location>
        <begin position="761"/>
        <end position="771"/>
    </location>
</feature>
<keyword evidence="1" id="KW-0238">DNA-binding</keyword>
<dbReference type="InterPro" id="IPR039420">
    <property type="entry name" value="WalR-like"/>
</dbReference>
<dbReference type="AlphaFoldDB" id="A0A0K9XGE4"/>
<dbReference type="PANTHER" id="PTHR43214:SF42">
    <property type="entry name" value="TRANSCRIPTIONAL REGULATORY PROTEIN DESR"/>
    <property type="match status" value="1"/>
</dbReference>
<dbReference type="PATRIC" id="fig|1678637.3.peg.2449"/>
<dbReference type="PANTHER" id="PTHR43214">
    <property type="entry name" value="TWO-COMPONENT RESPONSE REGULATOR"/>
    <property type="match status" value="1"/>
</dbReference>
<reference evidence="5" key="1">
    <citation type="submission" date="2015-07" db="EMBL/GenBank/DDBJ databases">
        <title>Draft genome sequence of Streptomyces sp. CMAA 1322, a bacterium isolated from Caatinga biome, from dry forest semiarid of Brazil.</title>
        <authorList>
            <person name="Santos S.N."/>
            <person name="Gacesa R."/>
            <person name="Taketani R.G."/>
            <person name="Long P.F."/>
            <person name="Melo I.S."/>
        </authorList>
    </citation>
    <scope>NUCLEOTIDE SEQUENCE [LARGE SCALE GENOMIC DNA]</scope>
    <source>
        <strain evidence="5">CMAA 1322</strain>
    </source>
</reference>
<dbReference type="InterPro" id="IPR027417">
    <property type="entry name" value="P-loop_NTPase"/>
</dbReference>
<evidence type="ECO:0000256" key="1">
    <source>
        <dbReference type="ARBA" id="ARBA00023125"/>
    </source>
</evidence>
<dbReference type="InterPro" id="IPR036388">
    <property type="entry name" value="WH-like_DNA-bd_sf"/>
</dbReference>
<comment type="caution">
    <text evidence="4">The sequence shown here is derived from an EMBL/GenBank/DDBJ whole genome shotgun (WGS) entry which is preliminary data.</text>
</comment>
<dbReference type="Pfam" id="PF00196">
    <property type="entry name" value="GerE"/>
    <property type="match status" value="1"/>
</dbReference>
<dbReference type="Gene3D" id="1.10.10.10">
    <property type="entry name" value="Winged helix-like DNA-binding domain superfamily/Winged helix DNA-binding domain"/>
    <property type="match status" value="1"/>
</dbReference>
<evidence type="ECO:0000313" key="4">
    <source>
        <dbReference type="EMBL" id="KNB52151.1"/>
    </source>
</evidence>
<dbReference type="InterPro" id="IPR016032">
    <property type="entry name" value="Sig_transdc_resp-reg_C-effctor"/>
</dbReference>
<accession>A0A0K9XGE4</accession>
<name>A0A0K9XGE4_9ACTN</name>
<dbReference type="SMART" id="SM00421">
    <property type="entry name" value="HTH_LUXR"/>
    <property type="match status" value="1"/>
</dbReference>
<dbReference type="RefSeq" id="WP_049716001.1">
    <property type="nucleotide sequence ID" value="NZ_LFXA01000007.1"/>
</dbReference>
<dbReference type="EMBL" id="LFXA01000007">
    <property type="protein sequence ID" value="KNB52151.1"/>
    <property type="molecule type" value="Genomic_DNA"/>
</dbReference>
<dbReference type="CDD" id="cd06170">
    <property type="entry name" value="LuxR_C_like"/>
    <property type="match status" value="1"/>
</dbReference>
<evidence type="ECO:0000256" key="2">
    <source>
        <dbReference type="SAM" id="MobiDB-lite"/>
    </source>
</evidence>
<dbReference type="InterPro" id="IPR000792">
    <property type="entry name" value="Tscrpt_reg_LuxR_C"/>
</dbReference>